<accession>A0ABP9XPD1</accession>
<proteinExistence type="predicted"/>
<evidence type="ECO:0000256" key="1">
    <source>
        <dbReference type="SAM" id="MobiDB-lite"/>
    </source>
</evidence>
<feature type="compositionally biased region" description="Polar residues" evidence="1">
    <location>
        <begin position="216"/>
        <end position="230"/>
    </location>
</feature>
<feature type="compositionally biased region" description="Polar residues" evidence="1">
    <location>
        <begin position="180"/>
        <end position="192"/>
    </location>
</feature>
<feature type="compositionally biased region" description="Low complexity" evidence="1">
    <location>
        <begin position="96"/>
        <end position="105"/>
    </location>
</feature>
<organism evidence="2 3">
    <name type="scientific">Helicostylum pulchrum</name>
    <dbReference type="NCBI Taxonomy" id="562976"/>
    <lineage>
        <taxon>Eukaryota</taxon>
        <taxon>Fungi</taxon>
        <taxon>Fungi incertae sedis</taxon>
        <taxon>Mucoromycota</taxon>
        <taxon>Mucoromycotina</taxon>
        <taxon>Mucoromycetes</taxon>
        <taxon>Mucorales</taxon>
        <taxon>Mucorineae</taxon>
        <taxon>Mucoraceae</taxon>
        <taxon>Helicostylum</taxon>
    </lineage>
</organism>
<comment type="caution">
    <text evidence="2">The sequence shown here is derived from an EMBL/GenBank/DDBJ whole genome shotgun (WGS) entry which is preliminary data.</text>
</comment>
<reference evidence="2 3" key="1">
    <citation type="submission" date="2024-04" db="EMBL/GenBank/DDBJ databases">
        <title>genome sequences of Mucor flavus KT1a and Helicostylum pulchrum KT1b strains isolation_sourced from the surface of a dry-aged beef.</title>
        <authorList>
            <person name="Toyotome T."/>
            <person name="Hosono M."/>
            <person name="Torimaru M."/>
            <person name="Fukuda K."/>
            <person name="Mikami N."/>
        </authorList>
    </citation>
    <scope>NUCLEOTIDE SEQUENCE [LARGE SCALE GENOMIC DNA]</scope>
    <source>
        <strain evidence="2 3">KT1b</strain>
    </source>
</reference>
<dbReference type="Proteomes" id="UP001476247">
    <property type="component" value="Unassembled WGS sequence"/>
</dbReference>
<feature type="compositionally biased region" description="Low complexity" evidence="1">
    <location>
        <begin position="76"/>
        <end position="87"/>
    </location>
</feature>
<sequence>MFNSIRQYLSLSHNDGHNNEYLHQDNSWRQQKNHLIGNWLSDMSQHAEDKESHRHFWNRRRKKYYKNDIHNDELYQQQQQQQQQLQHIHQHPPHSQPQHHFQQQPMFDRHRSHKSLSSLFRRDSKSNLMHQQLHQPMFGNEASGHEYRRQRHSSLPSSYNGKHKTGHQDNFLSGHHHQQPFLTTGSMQQNGFSKHRGLDSEFQQPYYPQQQQQQQHMQALNNAGRHSSYGQEPPIYSKSMQHSQHFPQQQQQQQQQQHQSYFNDNTGPSSARELQYQQQMLYYQQQQQQQQQFPYSGVNQGYRLGQNHNFYNNNQF</sequence>
<evidence type="ECO:0000313" key="3">
    <source>
        <dbReference type="Proteomes" id="UP001476247"/>
    </source>
</evidence>
<dbReference type="EMBL" id="BAABUJ010000006">
    <property type="protein sequence ID" value="GAA5796323.1"/>
    <property type="molecule type" value="Genomic_DNA"/>
</dbReference>
<feature type="compositionally biased region" description="Low complexity" evidence="1">
    <location>
        <begin position="241"/>
        <end position="259"/>
    </location>
</feature>
<feature type="region of interest" description="Disordered" evidence="1">
    <location>
        <begin position="76"/>
        <end position="114"/>
    </location>
</feature>
<keyword evidence="3" id="KW-1185">Reference proteome</keyword>
<protein>
    <submittedName>
        <fullName evidence="2">Uncharacterized protein</fullName>
    </submittedName>
</protein>
<feature type="compositionally biased region" description="Low complexity" evidence="1">
    <location>
        <begin position="203"/>
        <end position="215"/>
    </location>
</feature>
<feature type="region of interest" description="Disordered" evidence="1">
    <location>
        <begin position="143"/>
        <end position="269"/>
    </location>
</feature>
<evidence type="ECO:0000313" key="2">
    <source>
        <dbReference type="EMBL" id="GAA5796323.1"/>
    </source>
</evidence>
<name>A0ABP9XPD1_9FUNG</name>
<feature type="compositionally biased region" description="Polar residues" evidence="1">
    <location>
        <begin position="260"/>
        <end position="269"/>
    </location>
</feature>
<gene>
    <name evidence="2" type="ORF">HPULCUR_001693</name>
</gene>